<dbReference type="EMBL" id="JAUEPT010000012">
    <property type="protein sequence ID" value="KAK0447274.1"/>
    <property type="molecule type" value="Genomic_DNA"/>
</dbReference>
<feature type="compositionally biased region" description="Polar residues" evidence="1">
    <location>
        <begin position="69"/>
        <end position="84"/>
    </location>
</feature>
<comment type="caution">
    <text evidence="2">The sequence shown here is derived from an EMBL/GenBank/DDBJ whole genome shotgun (WGS) entry which is preliminary data.</text>
</comment>
<organism evidence="2 3">
    <name type="scientific">Armillaria borealis</name>
    <dbReference type="NCBI Taxonomy" id="47425"/>
    <lineage>
        <taxon>Eukaryota</taxon>
        <taxon>Fungi</taxon>
        <taxon>Dikarya</taxon>
        <taxon>Basidiomycota</taxon>
        <taxon>Agaricomycotina</taxon>
        <taxon>Agaricomycetes</taxon>
        <taxon>Agaricomycetidae</taxon>
        <taxon>Agaricales</taxon>
        <taxon>Marasmiineae</taxon>
        <taxon>Physalacriaceae</taxon>
        <taxon>Armillaria</taxon>
    </lineage>
</organism>
<evidence type="ECO:0000313" key="3">
    <source>
        <dbReference type="Proteomes" id="UP001175226"/>
    </source>
</evidence>
<proteinExistence type="predicted"/>
<dbReference type="AlphaFoldDB" id="A0AA39MV80"/>
<feature type="region of interest" description="Disordered" evidence="1">
    <location>
        <begin position="69"/>
        <end position="90"/>
    </location>
</feature>
<keyword evidence="3" id="KW-1185">Reference proteome</keyword>
<dbReference type="Proteomes" id="UP001175226">
    <property type="component" value="Unassembled WGS sequence"/>
</dbReference>
<protein>
    <submittedName>
        <fullName evidence="2">Uncharacterized protein</fullName>
    </submittedName>
</protein>
<evidence type="ECO:0000313" key="2">
    <source>
        <dbReference type="EMBL" id="KAK0447274.1"/>
    </source>
</evidence>
<reference evidence="2" key="1">
    <citation type="submission" date="2023-06" db="EMBL/GenBank/DDBJ databases">
        <authorList>
            <consortium name="Lawrence Berkeley National Laboratory"/>
            <person name="Ahrendt S."/>
            <person name="Sahu N."/>
            <person name="Indic B."/>
            <person name="Wong-Bajracharya J."/>
            <person name="Merenyi Z."/>
            <person name="Ke H.-M."/>
            <person name="Monk M."/>
            <person name="Kocsube S."/>
            <person name="Drula E."/>
            <person name="Lipzen A."/>
            <person name="Balint B."/>
            <person name="Henrissat B."/>
            <person name="Andreopoulos B."/>
            <person name="Martin F.M."/>
            <person name="Harder C.B."/>
            <person name="Rigling D."/>
            <person name="Ford K.L."/>
            <person name="Foster G.D."/>
            <person name="Pangilinan J."/>
            <person name="Papanicolaou A."/>
            <person name="Barry K."/>
            <person name="LaButti K."/>
            <person name="Viragh M."/>
            <person name="Koriabine M."/>
            <person name="Yan M."/>
            <person name="Riley R."/>
            <person name="Champramary S."/>
            <person name="Plett K.L."/>
            <person name="Tsai I.J."/>
            <person name="Slot J."/>
            <person name="Sipos G."/>
            <person name="Plett J."/>
            <person name="Nagy L.G."/>
            <person name="Grigoriev I.V."/>
        </authorList>
    </citation>
    <scope>NUCLEOTIDE SEQUENCE</scope>
    <source>
        <strain evidence="2">FPL87.14</strain>
    </source>
</reference>
<gene>
    <name evidence="2" type="ORF">EV421DRAFT_192958</name>
</gene>
<name>A0AA39MV80_9AGAR</name>
<evidence type="ECO:0000256" key="1">
    <source>
        <dbReference type="SAM" id="MobiDB-lite"/>
    </source>
</evidence>
<sequence length="253" mass="27814">MSPFSHTVTSSFKSWESRYFASPGTTRAHRFHPSLNRRLSIPQGLLSCLSLPNSSSPFPPITLRQLPAPSQVSQHVPGVSSRTSPSRDFDPSQWLGPWKNTRHQALCCYDVVVLSLAGDNVHSHQLGIPQDVPTHPTCSPSLPDLMPVFAPSSYTTDVVGSLEQSKAVCAICHIAMVHQLTSVYTTPGYPCKNSLIPSACPSVFWISVWKGGKVQNALVSCWLVQSLGSAAVTLESDCRVFCLREFRRCCCRW</sequence>
<accession>A0AA39MV80</accession>